<evidence type="ECO:0000256" key="9">
    <source>
        <dbReference type="ARBA" id="ARBA00023136"/>
    </source>
</evidence>
<dbReference type="RefSeq" id="WP_035930608.1">
    <property type="nucleotide sequence ID" value="NZ_JSUH01000033.1"/>
</dbReference>
<gene>
    <name evidence="13" type="ORF">GY22_16945</name>
</gene>
<dbReference type="GO" id="GO:0008324">
    <property type="term" value="F:monoatomic cation transmembrane transporter activity"/>
    <property type="evidence" value="ECO:0007669"/>
    <property type="project" value="InterPro"/>
</dbReference>
<dbReference type="PANTHER" id="PTHR31937:SF2">
    <property type="entry name" value="TRANSMEMBRANE PROTEIN 163"/>
    <property type="match status" value="1"/>
</dbReference>
<comment type="similarity">
    <text evidence="3">Belongs to the TMEM163 family.</text>
</comment>
<keyword evidence="14" id="KW-1185">Reference proteome</keyword>
<evidence type="ECO:0000256" key="7">
    <source>
        <dbReference type="ARBA" id="ARBA00022989"/>
    </source>
</evidence>
<dbReference type="PANTHER" id="PTHR31937">
    <property type="entry name" value="TRANSMEMBRANE PROTEIN 163"/>
    <property type="match status" value="1"/>
</dbReference>
<dbReference type="InterPro" id="IPR026765">
    <property type="entry name" value="Tmem163"/>
</dbReference>
<name>A0A0A6VR47_KOCRO</name>
<evidence type="ECO:0000313" key="14">
    <source>
        <dbReference type="Proteomes" id="UP000030466"/>
    </source>
</evidence>
<dbReference type="OrthoDB" id="9805136at2"/>
<keyword evidence="7 11" id="KW-1133">Transmembrane helix</keyword>
<keyword evidence="5" id="KW-0967">Endosome</keyword>
<dbReference type="Proteomes" id="UP000030466">
    <property type="component" value="Unassembled WGS sequence"/>
</dbReference>
<dbReference type="SUPFAM" id="SSF161111">
    <property type="entry name" value="Cation efflux protein transmembrane domain-like"/>
    <property type="match status" value="1"/>
</dbReference>
<feature type="transmembrane region" description="Helical" evidence="11">
    <location>
        <begin position="77"/>
        <end position="95"/>
    </location>
</feature>
<evidence type="ECO:0000256" key="4">
    <source>
        <dbReference type="ARBA" id="ARBA00022692"/>
    </source>
</evidence>
<protein>
    <submittedName>
        <fullName evidence="13">Cation transporter</fullName>
    </submittedName>
</protein>
<keyword evidence="9 11" id="KW-0472">Membrane</keyword>
<feature type="domain" description="Cation efflux protein transmembrane" evidence="12">
    <location>
        <begin position="31"/>
        <end position="199"/>
    </location>
</feature>
<sequence length="211" mass="22403">MTSPSTAAREHLTRRGLRLAWFIVVWDVIEGGVAVTAGVLAGSIALIGFGIDSSIEVFAASVVIWQLRGGAHARQRLALRLIGTTFFLLALYVTVEAVRDLVTAERAGASLVGIILNVVAVAVMAPVAIAQRRTGEALSNPVLVAQSKETWISNYLSITVLAGLALNAWAGWWWADPVAALVIAVIAVREGWETWADSLTRNPPPPESATG</sequence>
<reference evidence="13 14" key="1">
    <citation type="journal article" date="2003" name="Int. J. Syst. Evol. Microbiol.">
        <title>Kocuria polaris sp. nov., an orange-pigmented psychrophilic bacterium isolated from an Antarctic cyanobacterial mat sample.</title>
        <authorList>
            <person name="Reddy G.S."/>
            <person name="Prakash J.S."/>
            <person name="Prabahar V."/>
            <person name="Matsumoto G.I."/>
            <person name="Stackebrandt E."/>
            <person name="Shivaji S."/>
        </authorList>
    </citation>
    <scope>NUCLEOTIDE SEQUENCE [LARGE SCALE GENOMIC DNA]</scope>
    <source>
        <strain evidence="13 14">CMS 76or</strain>
    </source>
</reference>
<evidence type="ECO:0000256" key="3">
    <source>
        <dbReference type="ARBA" id="ARBA00008731"/>
    </source>
</evidence>
<keyword evidence="8" id="KW-0770">Synapse</keyword>
<keyword evidence="10" id="KW-0968">Cytoplasmic vesicle</keyword>
<comment type="caution">
    <text evidence="13">The sequence shown here is derived from an EMBL/GenBank/DDBJ whole genome shotgun (WGS) entry which is preliminary data.</text>
</comment>
<dbReference type="AlphaFoldDB" id="A0A0A6VR47"/>
<evidence type="ECO:0000256" key="8">
    <source>
        <dbReference type="ARBA" id="ARBA00023018"/>
    </source>
</evidence>
<feature type="transmembrane region" description="Helical" evidence="11">
    <location>
        <begin position="46"/>
        <end position="65"/>
    </location>
</feature>
<dbReference type="InterPro" id="IPR027469">
    <property type="entry name" value="Cation_efflux_TMD_sf"/>
</dbReference>
<dbReference type="InterPro" id="IPR058533">
    <property type="entry name" value="Cation_efflux_TM"/>
</dbReference>
<feature type="transmembrane region" description="Helical" evidence="11">
    <location>
        <begin position="19"/>
        <end position="40"/>
    </location>
</feature>
<dbReference type="GO" id="GO:0016020">
    <property type="term" value="C:membrane"/>
    <property type="evidence" value="ECO:0007669"/>
    <property type="project" value="InterPro"/>
</dbReference>
<comment type="subcellular location">
    <subcellularLocation>
        <location evidence="2">Cytoplasmic vesicle</location>
        <location evidence="2">Secretory vesicle</location>
        <location evidence="2">Synaptic vesicle membrane</location>
        <topology evidence="2">Multi-pass membrane protein</topology>
    </subcellularLocation>
    <subcellularLocation>
        <location evidence="1">Early endosome membrane</location>
    </subcellularLocation>
</comment>
<accession>A0A0A6VR47</accession>
<feature type="transmembrane region" description="Helical" evidence="11">
    <location>
        <begin position="107"/>
        <end position="130"/>
    </location>
</feature>
<evidence type="ECO:0000256" key="5">
    <source>
        <dbReference type="ARBA" id="ARBA00022753"/>
    </source>
</evidence>
<organism evidence="13 14">
    <name type="scientific">Kocuria rosea subsp. polaris</name>
    <dbReference type="NCBI Taxonomy" id="136273"/>
    <lineage>
        <taxon>Bacteria</taxon>
        <taxon>Bacillati</taxon>
        <taxon>Actinomycetota</taxon>
        <taxon>Actinomycetes</taxon>
        <taxon>Micrococcales</taxon>
        <taxon>Micrococcaceae</taxon>
        <taxon>Kocuria</taxon>
    </lineage>
</organism>
<evidence type="ECO:0000256" key="11">
    <source>
        <dbReference type="SAM" id="Phobius"/>
    </source>
</evidence>
<dbReference type="EMBL" id="JSUH01000033">
    <property type="protein sequence ID" value="KHD96204.1"/>
    <property type="molecule type" value="Genomic_DNA"/>
</dbReference>
<feature type="transmembrane region" description="Helical" evidence="11">
    <location>
        <begin position="151"/>
        <end position="175"/>
    </location>
</feature>
<evidence type="ECO:0000256" key="6">
    <source>
        <dbReference type="ARBA" id="ARBA00022833"/>
    </source>
</evidence>
<dbReference type="GO" id="GO:0031410">
    <property type="term" value="C:cytoplasmic vesicle"/>
    <property type="evidence" value="ECO:0007669"/>
    <property type="project" value="UniProtKB-KW"/>
</dbReference>
<dbReference type="Gene3D" id="1.20.1510.10">
    <property type="entry name" value="Cation efflux protein transmembrane domain"/>
    <property type="match status" value="1"/>
</dbReference>
<keyword evidence="6" id="KW-0862">Zinc</keyword>
<evidence type="ECO:0000256" key="10">
    <source>
        <dbReference type="ARBA" id="ARBA00023329"/>
    </source>
</evidence>
<keyword evidence="4 11" id="KW-0812">Transmembrane</keyword>
<proteinExistence type="inferred from homology"/>
<evidence type="ECO:0000259" key="12">
    <source>
        <dbReference type="Pfam" id="PF01545"/>
    </source>
</evidence>
<dbReference type="Pfam" id="PF01545">
    <property type="entry name" value="Cation_efflux"/>
    <property type="match status" value="1"/>
</dbReference>
<evidence type="ECO:0000313" key="13">
    <source>
        <dbReference type="EMBL" id="KHD96204.1"/>
    </source>
</evidence>
<evidence type="ECO:0000256" key="1">
    <source>
        <dbReference type="ARBA" id="ARBA00004146"/>
    </source>
</evidence>
<evidence type="ECO:0000256" key="2">
    <source>
        <dbReference type="ARBA" id="ARBA00004644"/>
    </source>
</evidence>